<comment type="caution">
    <text evidence="6">The sequence shown here is derived from an EMBL/GenBank/DDBJ whole genome shotgun (WGS) entry which is preliminary data.</text>
</comment>
<protein>
    <submittedName>
        <fullName evidence="6">Crp/Fnr family transcriptional regulator</fullName>
    </submittedName>
</protein>
<keyword evidence="2" id="KW-0238">DNA-binding</keyword>
<dbReference type="InterPro" id="IPR012318">
    <property type="entry name" value="HTH_CRP"/>
</dbReference>
<evidence type="ECO:0000313" key="7">
    <source>
        <dbReference type="Proteomes" id="UP000320813"/>
    </source>
</evidence>
<keyword evidence="3" id="KW-0804">Transcription</keyword>
<dbReference type="InterPro" id="IPR018490">
    <property type="entry name" value="cNMP-bd_dom_sf"/>
</dbReference>
<feature type="domain" description="Cyclic nucleotide-binding" evidence="4">
    <location>
        <begin position="9"/>
        <end position="129"/>
    </location>
</feature>
<dbReference type="PROSITE" id="PS51063">
    <property type="entry name" value="HTH_CRP_2"/>
    <property type="match status" value="1"/>
</dbReference>
<evidence type="ECO:0000259" key="4">
    <source>
        <dbReference type="PROSITE" id="PS50042"/>
    </source>
</evidence>
<name>A0A519BDX8_9DELT</name>
<sequence>MEDIKSIDYFKSLNEGILNDVVPLFKEENYEAGENIFIEGDKSKGIYFVMRGAVKVYKSSKDGREQILKLIYAGDSFNDVTAFTSDINPASADAVTNVKLYLLSRENIIGLIYKHPEISLNIIKSMTEKLRYLTGRIEDLSLKHTQERIAKILLLFEGKKLSQKIIADIAGTAREVVSRALKDFSSRGIVKIDKRDIIILDKKKLKDLGES</sequence>
<dbReference type="SUPFAM" id="SSF46785">
    <property type="entry name" value="Winged helix' DNA-binding domain"/>
    <property type="match status" value="1"/>
</dbReference>
<gene>
    <name evidence="6" type="ORF">EVJ47_04215</name>
</gene>
<evidence type="ECO:0000313" key="6">
    <source>
        <dbReference type="EMBL" id="RZD15484.1"/>
    </source>
</evidence>
<evidence type="ECO:0000256" key="1">
    <source>
        <dbReference type="ARBA" id="ARBA00023015"/>
    </source>
</evidence>
<dbReference type="GO" id="GO:0005829">
    <property type="term" value="C:cytosol"/>
    <property type="evidence" value="ECO:0007669"/>
    <property type="project" value="TreeGrafter"/>
</dbReference>
<dbReference type="SUPFAM" id="SSF51206">
    <property type="entry name" value="cAMP-binding domain-like"/>
    <property type="match status" value="1"/>
</dbReference>
<dbReference type="GO" id="GO:0003677">
    <property type="term" value="F:DNA binding"/>
    <property type="evidence" value="ECO:0007669"/>
    <property type="project" value="UniProtKB-KW"/>
</dbReference>
<reference evidence="6 7" key="1">
    <citation type="submission" date="2019-01" db="EMBL/GenBank/DDBJ databases">
        <title>Insights into ecological role of a new deltaproteobacterial order Candidatus Sinidesulfobacterales (Sva0485) by metagenomics and metatranscriptomics.</title>
        <authorList>
            <person name="Tan S."/>
            <person name="Liu J."/>
            <person name="Fang Y."/>
            <person name="Hedlund B.P."/>
            <person name="Lian Z.H."/>
            <person name="Huang L.Y."/>
            <person name="Li J.T."/>
            <person name="Huang L.N."/>
            <person name="Li W.J."/>
            <person name="Jiang H.C."/>
            <person name="Dong H.L."/>
            <person name="Shu W.S."/>
        </authorList>
    </citation>
    <scope>NUCLEOTIDE SEQUENCE [LARGE SCALE GENOMIC DNA]</scope>
    <source>
        <strain evidence="6">AP3</strain>
    </source>
</reference>
<proteinExistence type="predicted"/>
<dbReference type="CDD" id="cd00038">
    <property type="entry name" value="CAP_ED"/>
    <property type="match status" value="1"/>
</dbReference>
<dbReference type="InterPro" id="IPR000595">
    <property type="entry name" value="cNMP-bd_dom"/>
</dbReference>
<evidence type="ECO:0000259" key="5">
    <source>
        <dbReference type="PROSITE" id="PS51063"/>
    </source>
</evidence>
<dbReference type="Pfam" id="PF13545">
    <property type="entry name" value="HTH_Crp_2"/>
    <property type="match status" value="1"/>
</dbReference>
<accession>A0A519BDX8</accession>
<dbReference type="InterPro" id="IPR050397">
    <property type="entry name" value="Env_Response_Regulators"/>
</dbReference>
<dbReference type="PANTHER" id="PTHR24567:SF74">
    <property type="entry name" value="HTH-TYPE TRANSCRIPTIONAL REGULATOR ARCR"/>
    <property type="match status" value="1"/>
</dbReference>
<dbReference type="SMART" id="SM00419">
    <property type="entry name" value="HTH_CRP"/>
    <property type="match status" value="1"/>
</dbReference>
<dbReference type="EMBL" id="SGBD01000001">
    <property type="protein sequence ID" value="RZD15484.1"/>
    <property type="molecule type" value="Genomic_DNA"/>
</dbReference>
<organism evidence="6 7">
    <name type="scientific">Candidatus Acidulodesulfobacterium ferriphilum</name>
    <dbReference type="NCBI Taxonomy" id="2597223"/>
    <lineage>
        <taxon>Bacteria</taxon>
        <taxon>Deltaproteobacteria</taxon>
        <taxon>Candidatus Acidulodesulfobacterales</taxon>
        <taxon>Candidatus Acidulodesulfobacterium</taxon>
    </lineage>
</organism>
<evidence type="ECO:0000256" key="2">
    <source>
        <dbReference type="ARBA" id="ARBA00023125"/>
    </source>
</evidence>
<feature type="domain" description="HTH crp-type" evidence="5">
    <location>
        <begin position="143"/>
        <end position="203"/>
    </location>
</feature>
<dbReference type="Proteomes" id="UP000320813">
    <property type="component" value="Unassembled WGS sequence"/>
</dbReference>
<dbReference type="GO" id="GO:0003700">
    <property type="term" value="F:DNA-binding transcription factor activity"/>
    <property type="evidence" value="ECO:0007669"/>
    <property type="project" value="TreeGrafter"/>
</dbReference>
<dbReference type="SMART" id="SM00100">
    <property type="entry name" value="cNMP"/>
    <property type="match status" value="1"/>
</dbReference>
<dbReference type="Pfam" id="PF00027">
    <property type="entry name" value="cNMP_binding"/>
    <property type="match status" value="1"/>
</dbReference>
<dbReference type="InterPro" id="IPR036390">
    <property type="entry name" value="WH_DNA-bd_sf"/>
</dbReference>
<evidence type="ECO:0000256" key="3">
    <source>
        <dbReference type="ARBA" id="ARBA00023163"/>
    </source>
</evidence>
<keyword evidence="1" id="KW-0805">Transcription regulation</keyword>
<dbReference type="PROSITE" id="PS50042">
    <property type="entry name" value="CNMP_BINDING_3"/>
    <property type="match status" value="1"/>
</dbReference>
<dbReference type="AlphaFoldDB" id="A0A519BDX8"/>
<dbReference type="PANTHER" id="PTHR24567">
    <property type="entry name" value="CRP FAMILY TRANSCRIPTIONAL REGULATORY PROTEIN"/>
    <property type="match status" value="1"/>
</dbReference>
<dbReference type="InterPro" id="IPR014710">
    <property type="entry name" value="RmlC-like_jellyroll"/>
</dbReference>
<dbReference type="Gene3D" id="2.60.120.10">
    <property type="entry name" value="Jelly Rolls"/>
    <property type="match status" value="1"/>
</dbReference>